<keyword evidence="4" id="KW-0804">Transcription</keyword>
<feature type="region of interest" description="Disordered" evidence="6">
    <location>
        <begin position="863"/>
        <end position="900"/>
    </location>
</feature>
<feature type="compositionally biased region" description="Polar residues" evidence="6">
    <location>
        <begin position="104"/>
        <end position="113"/>
    </location>
</feature>
<dbReference type="Proteomes" id="UP000307440">
    <property type="component" value="Unassembled WGS sequence"/>
</dbReference>
<dbReference type="Pfam" id="PF00172">
    <property type="entry name" value="Zn_clus"/>
    <property type="match status" value="1"/>
</dbReference>
<dbReference type="SMART" id="SM00906">
    <property type="entry name" value="Fungal_trans"/>
    <property type="match status" value="1"/>
</dbReference>
<dbReference type="PROSITE" id="PS50048">
    <property type="entry name" value="ZN2_CY6_FUNGAL_2"/>
    <property type="match status" value="1"/>
</dbReference>
<dbReference type="OrthoDB" id="4161332at2759"/>
<feature type="compositionally biased region" description="Polar residues" evidence="6">
    <location>
        <begin position="136"/>
        <end position="156"/>
    </location>
</feature>
<gene>
    <name evidence="8" type="ORF">FA15DRAFT_200823</name>
</gene>
<dbReference type="GO" id="GO:0000981">
    <property type="term" value="F:DNA-binding transcription factor activity, RNA polymerase II-specific"/>
    <property type="evidence" value="ECO:0007669"/>
    <property type="project" value="InterPro"/>
</dbReference>
<feature type="region of interest" description="Disordered" evidence="6">
    <location>
        <begin position="1"/>
        <end position="43"/>
    </location>
</feature>
<name>A0A5C3LE04_COPMA</name>
<evidence type="ECO:0000256" key="2">
    <source>
        <dbReference type="ARBA" id="ARBA00023015"/>
    </source>
</evidence>
<keyword evidence="5" id="KW-0539">Nucleus</keyword>
<dbReference type="PROSITE" id="PS00463">
    <property type="entry name" value="ZN2_CY6_FUNGAL_1"/>
    <property type="match status" value="1"/>
</dbReference>
<dbReference type="InterPro" id="IPR050797">
    <property type="entry name" value="Carb_Metab_Trans_Reg"/>
</dbReference>
<dbReference type="CDD" id="cd12148">
    <property type="entry name" value="fungal_TF_MHR"/>
    <property type="match status" value="1"/>
</dbReference>
<dbReference type="Gene3D" id="4.10.240.10">
    <property type="entry name" value="Zn(2)-C6 fungal-type DNA-binding domain"/>
    <property type="match status" value="1"/>
</dbReference>
<dbReference type="Pfam" id="PF04082">
    <property type="entry name" value="Fungal_trans"/>
    <property type="match status" value="1"/>
</dbReference>
<feature type="compositionally biased region" description="Basic and acidic residues" evidence="6">
    <location>
        <begin position="724"/>
        <end position="733"/>
    </location>
</feature>
<dbReference type="AlphaFoldDB" id="A0A5C3LE04"/>
<dbReference type="STRING" id="230819.A0A5C3LE04"/>
<evidence type="ECO:0000313" key="9">
    <source>
        <dbReference type="Proteomes" id="UP000307440"/>
    </source>
</evidence>
<dbReference type="GO" id="GO:0008270">
    <property type="term" value="F:zinc ion binding"/>
    <property type="evidence" value="ECO:0007669"/>
    <property type="project" value="InterPro"/>
</dbReference>
<dbReference type="PANTHER" id="PTHR31668:SF26">
    <property type="entry name" value="GLUCOSE TRANSPORT TRANSCRIPTION REGULATOR RGT1-RELATED"/>
    <property type="match status" value="1"/>
</dbReference>
<feature type="compositionally biased region" description="Low complexity" evidence="6">
    <location>
        <begin position="22"/>
        <end position="43"/>
    </location>
</feature>
<dbReference type="CDD" id="cd00067">
    <property type="entry name" value="GAL4"/>
    <property type="match status" value="1"/>
</dbReference>
<proteinExistence type="predicted"/>
<dbReference type="InterPro" id="IPR007219">
    <property type="entry name" value="XnlR_reg_dom"/>
</dbReference>
<evidence type="ECO:0000256" key="1">
    <source>
        <dbReference type="ARBA" id="ARBA00022723"/>
    </source>
</evidence>
<feature type="domain" description="Zn(2)-C6 fungal-type" evidence="7">
    <location>
        <begin position="168"/>
        <end position="202"/>
    </location>
</feature>
<evidence type="ECO:0000259" key="7">
    <source>
        <dbReference type="PROSITE" id="PS50048"/>
    </source>
</evidence>
<dbReference type="SMART" id="SM00066">
    <property type="entry name" value="GAL4"/>
    <property type="match status" value="1"/>
</dbReference>
<feature type="compositionally biased region" description="Basic and acidic residues" evidence="6">
    <location>
        <begin position="121"/>
        <end position="132"/>
    </location>
</feature>
<dbReference type="GO" id="GO:0006351">
    <property type="term" value="P:DNA-templated transcription"/>
    <property type="evidence" value="ECO:0007669"/>
    <property type="project" value="InterPro"/>
</dbReference>
<reference evidence="8 9" key="1">
    <citation type="journal article" date="2019" name="Nat. Ecol. Evol.">
        <title>Megaphylogeny resolves global patterns of mushroom evolution.</title>
        <authorList>
            <person name="Varga T."/>
            <person name="Krizsan K."/>
            <person name="Foldi C."/>
            <person name="Dima B."/>
            <person name="Sanchez-Garcia M."/>
            <person name="Sanchez-Ramirez S."/>
            <person name="Szollosi G.J."/>
            <person name="Szarkandi J.G."/>
            <person name="Papp V."/>
            <person name="Albert L."/>
            <person name="Andreopoulos W."/>
            <person name="Angelini C."/>
            <person name="Antonin V."/>
            <person name="Barry K.W."/>
            <person name="Bougher N.L."/>
            <person name="Buchanan P."/>
            <person name="Buyck B."/>
            <person name="Bense V."/>
            <person name="Catcheside P."/>
            <person name="Chovatia M."/>
            <person name="Cooper J."/>
            <person name="Damon W."/>
            <person name="Desjardin D."/>
            <person name="Finy P."/>
            <person name="Geml J."/>
            <person name="Haridas S."/>
            <person name="Hughes K."/>
            <person name="Justo A."/>
            <person name="Karasinski D."/>
            <person name="Kautmanova I."/>
            <person name="Kiss B."/>
            <person name="Kocsube S."/>
            <person name="Kotiranta H."/>
            <person name="LaButti K.M."/>
            <person name="Lechner B.E."/>
            <person name="Liimatainen K."/>
            <person name="Lipzen A."/>
            <person name="Lukacs Z."/>
            <person name="Mihaltcheva S."/>
            <person name="Morgado L.N."/>
            <person name="Niskanen T."/>
            <person name="Noordeloos M.E."/>
            <person name="Ohm R.A."/>
            <person name="Ortiz-Santana B."/>
            <person name="Ovrebo C."/>
            <person name="Racz N."/>
            <person name="Riley R."/>
            <person name="Savchenko A."/>
            <person name="Shiryaev A."/>
            <person name="Soop K."/>
            <person name="Spirin V."/>
            <person name="Szebenyi C."/>
            <person name="Tomsovsky M."/>
            <person name="Tulloss R.E."/>
            <person name="Uehling J."/>
            <person name="Grigoriev I.V."/>
            <person name="Vagvolgyi C."/>
            <person name="Papp T."/>
            <person name="Martin F.M."/>
            <person name="Miettinen O."/>
            <person name="Hibbett D.S."/>
            <person name="Nagy L.G."/>
        </authorList>
    </citation>
    <scope>NUCLEOTIDE SEQUENCE [LARGE SCALE GENOMIC DNA]</scope>
    <source>
        <strain evidence="8 9">CBS 121175</strain>
    </source>
</reference>
<evidence type="ECO:0000256" key="6">
    <source>
        <dbReference type="SAM" id="MobiDB-lite"/>
    </source>
</evidence>
<dbReference type="GO" id="GO:0003677">
    <property type="term" value="F:DNA binding"/>
    <property type="evidence" value="ECO:0007669"/>
    <property type="project" value="UniProtKB-KW"/>
</dbReference>
<dbReference type="PANTHER" id="PTHR31668">
    <property type="entry name" value="GLUCOSE TRANSPORT TRANSCRIPTION REGULATOR RGT1-RELATED-RELATED"/>
    <property type="match status" value="1"/>
</dbReference>
<feature type="compositionally biased region" description="Low complexity" evidence="6">
    <location>
        <begin position="77"/>
        <end position="103"/>
    </location>
</feature>
<evidence type="ECO:0000256" key="5">
    <source>
        <dbReference type="ARBA" id="ARBA00023242"/>
    </source>
</evidence>
<dbReference type="EMBL" id="ML210147">
    <property type="protein sequence ID" value="TFK30156.1"/>
    <property type="molecule type" value="Genomic_DNA"/>
</dbReference>
<feature type="region of interest" description="Disordered" evidence="6">
    <location>
        <begin position="710"/>
        <end position="784"/>
    </location>
</feature>
<keyword evidence="1" id="KW-0479">Metal-binding</keyword>
<feature type="region of interest" description="Disordered" evidence="6">
    <location>
        <begin position="67"/>
        <end position="165"/>
    </location>
</feature>
<evidence type="ECO:0000313" key="8">
    <source>
        <dbReference type="EMBL" id="TFK30156.1"/>
    </source>
</evidence>
<evidence type="ECO:0000256" key="3">
    <source>
        <dbReference type="ARBA" id="ARBA00023125"/>
    </source>
</evidence>
<feature type="region of interest" description="Disordered" evidence="6">
    <location>
        <begin position="217"/>
        <end position="244"/>
    </location>
</feature>
<feature type="compositionally biased region" description="Basic and acidic residues" evidence="6">
    <location>
        <begin position="217"/>
        <end position="229"/>
    </location>
</feature>
<protein>
    <recommendedName>
        <fullName evidence="7">Zn(2)-C6 fungal-type domain-containing protein</fullName>
    </recommendedName>
</protein>
<feature type="compositionally biased region" description="Low complexity" evidence="6">
    <location>
        <begin position="877"/>
        <end position="887"/>
    </location>
</feature>
<dbReference type="InterPro" id="IPR001138">
    <property type="entry name" value="Zn2Cys6_DnaBD"/>
</dbReference>
<organism evidence="8 9">
    <name type="scientific">Coprinopsis marcescibilis</name>
    <name type="common">Agaric fungus</name>
    <name type="synonym">Psathyrella marcescibilis</name>
    <dbReference type="NCBI Taxonomy" id="230819"/>
    <lineage>
        <taxon>Eukaryota</taxon>
        <taxon>Fungi</taxon>
        <taxon>Dikarya</taxon>
        <taxon>Basidiomycota</taxon>
        <taxon>Agaricomycotina</taxon>
        <taxon>Agaricomycetes</taxon>
        <taxon>Agaricomycetidae</taxon>
        <taxon>Agaricales</taxon>
        <taxon>Agaricineae</taxon>
        <taxon>Psathyrellaceae</taxon>
        <taxon>Coprinopsis</taxon>
    </lineage>
</organism>
<keyword evidence="3" id="KW-0238">DNA-binding</keyword>
<keyword evidence="9" id="KW-1185">Reference proteome</keyword>
<dbReference type="SUPFAM" id="SSF57701">
    <property type="entry name" value="Zn2/Cys6 DNA-binding domain"/>
    <property type="match status" value="1"/>
</dbReference>
<dbReference type="InterPro" id="IPR036864">
    <property type="entry name" value="Zn2-C6_fun-type_DNA-bd_sf"/>
</dbReference>
<accession>A0A5C3LE04</accession>
<feature type="compositionally biased region" description="Basic and acidic residues" evidence="6">
    <location>
        <begin position="750"/>
        <end position="768"/>
    </location>
</feature>
<evidence type="ECO:0000256" key="4">
    <source>
        <dbReference type="ARBA" id="ARBA00023163"/>
    </source>
</evidence>
<sequence>MNPSYPINGSPYPQHHHPQYMAQHPQVAAQSPPSAPAHPQYAYPMHPAYSHHTYPTYPQYHQPMMMYSQRPTPADSAQQQQQQQQAAQAQVHQQQAQQQQPQQSVSTASATTGNKRKRKAAHESARVEKLSDDETAASNSDAGRAQSSSRVSQQNAIDIKKRTKTQRACDSCRSRKIRCDILAESDPPLCQHCKQYSFECTFFLPITETRFKKKKIEDESKDQEKEKAHATPSSATQDSSTRRDVGIIGPTSPAYLLHSQATVSSKVYESYDQRYQHTFTIGDSADGYIRIQKPTTEEQQAIVSKPIAQVDSEVIQSLLNAYFTEVAPILPIVTKAEFLATQNPPPVLLYSMCLVAAARREVDHSTFDALRQAVNSIIRNEDVLSDAKVVNVQALLILSMCGDCHSQFVPTALSSLWIRLGTAIRMAQDLGLHRAEAGKTDIEQRRRIWAACLVSDRWASLAYGQPCMIDVLDCDARLPSSNNTSDLYLDELGRLSIILGRLQKAIYTPSGLNSTTDDILYELLADLQRWKEGLPEHLRFNGPDSTQHAGLLHLLYACLSMMFWRVFMRISYTVPAHLKFSLTVEQWTELVNMTGECIDWLDKHERVYDVWLLVAYATTTLALVQYHTFIRRKDSEASDKLRKLRDTVRRWESAISPDHMSTRRKTSEIISLLYEATQGPPMPIEAPALNPTGGVIPKAPVILDYRKDPTRPGGGVFVAQGKSRSSEEFKDLPEGTIISASSDDDAAGSEDGKREHDERPRGQDDGREIIPPTASTSAPLVKFTPLNLGGMGGRGSESYNVNPAMNAQQNSQSSSVQVMNMLDASQTDGAMHDLALADNGFLEGLPGGMFDWNQWDTFFSRFNQNNFTNPSDNFSNQQQQQQQRQQPPQSPHNLPPRFAS</sequence>
<keyword evidence="2" id="KW-0805">Transcription regulation</keyword>
<feature type="compositionally biased region" description="Polar residues" evidence="6">
    <location>
        <begin position="863"/>
        <end position="876"/>
    </location>
</feature>